<feature type="transmembrane region" description="Helical" evidence="3">
    <location>
        <begin position="172"/>
        <end position="195"/>
    </location>
</feature>
<keyword evidence="3" id="KW-0472">Membrane</keyword>
<protein>
    <recommendedName>
        <fullName evidence="6">Multidrug and toxic compound extrusion protein</fullName>
    </recommendedName>
</protein>
<dbReference type="GO" id="GO:0015297">
    <property type="term" value="F:antiporter activity"/>
    <property type="evidence" value="ECO:0007669"/>
    <property type="project" value="InterPro"/>
</dbReference>
<keyword evidence="5" id="KW-1185">Reference proteome</keyword>
<proteinExistence type="inferred from homology"/>
<name>A0A9W7E751_9STRA</name>
<evidence type="ECO:0000256" key="2">
    <source>
        <dbReference type="SAM" id="MobiDB-lite"/>
    </source>
</evidence>
<comment type="caution">
    <text evidence="4">The sequence shown here is derived from an EMBL/GenBank/DDBJ whole genome shotgun (WGS) entry which is preliminary data.</text>
</comment>
<dbReference type="PANTHER" id="PTHR11206">
    <property type="entry name" value="MULTIDRUG RESISTANCE PROTEIN"/>
    <property type="match status" value="1"/>
</dbReference>
<feature type="region of interest" description="Disordered" evidence="2">
    <location>
        <begin position="570"/>
        <end position="598"/>
    </location>
</feature>
<feature type="transmembrane region" description="Helical" evidence="3">
    <location>
        <begin position="348"/>
        <end position="367"/>
    </location>
</feature>
<dbReference type="Proteomes" id="UP001165082">
    <property type="component" value="Unassembled WGS sequence"/>
</dbReference>
<evidence type="ECO:0000256" key="1">
    <source>
        <dbReference type="ARBA" id="ARBA00010199"/>
    </source>
</evidence>
<dbReference type="NCBIfam" id="TIGR00797">
    <property type="entry name" value="matE"/>
    <property type="match status" value="1"/>
</dbReference>
<dbReference type="InterPro" id="IPR002528">
    <property type="entry name" value="MATE_fam"/>
</dbReference>
<dbReference type="OrthoDB" id="2126698at2759"/>
<feature type="compositionally biased region" description="Gly residues" evidence="2">
    <location>
        <begin position="541"/>
        <end position="555"/>
    </location>
</feature>
<organism evidence="4 5">
    <name type="scientific">Triparma retinervis</name>
    <dbReference type="NCBI Taxonomy" id="2557542"/>
    <lineage>
        <taxon>Eukaryota</taxon>
        <taxon>Sar</taxon>
        <taxon>Stramenopiles</taxon>
        <taxon>Ochrophyta</taxon>
        <taxon>Bolidophyceae</taxon>
        <taxon>Parmales</taxon>
        <taxon>Triparmaceae</taxon>
        <taxon>Triparma</taxon>
    </lineage>
</organism>
<feature type="transmembrane region" description="Helical" evidence="3">
    <location>
        <begin position="418"/>
        <end position="438"/>
    </location>
</feature>
<dbReference type="GO" id="GO:0042910">
    <property type="term" value="F:xenobiotic transmembrane transporter activity"/>
    <property type="evidence" value="ECO:0007669"/>
    <property type="project" value="InterPro"/>
</dbReference>
<feature type="compositionally biased region" description="Acidic residues" evidence="2">
    <location>
        <begin position="580"/>
        <end position="596"/>
    </location>
</feature>
<accession>A0A9W7E751</accession>
<evidence type="ECO:0000313" key="5">
    <source>
        <dbReference type="Proteomes" id="UP001165082"/>
    </source>
</evidence>
<gene>
    <name evidence="4" type="ORF">TrRE_jg499</name>
</gene>
<dbReference type="Pfam" id="PF01554">
    <property type="entry name" value="MatE"/>
    <property type="match status" value="3"/>
</dbReference>
<keyword evidence="3" id="KW-1133">Transmembrane helix</keyword>
<feature type="transmembrane region" description="Helical" evidence="3">
    <location>
        <begin position="207"/>
        <end position="228"/>
    </location>
</feature>
<reference evidence="4" key="1">
    <citation type="submission" date="2022-07" db="EMBL/GenBank/DDBJ databases">
        <title>Genome analysis of Parmales, a sister group of diatoms, reveals the evolutionary specialization of diatoms from phago-mixotrophs to photoautotrophs.</title>
        <authorList>
            <person name="Ban H."/>
            <person name="Sato S."/>
            <person name="Yoshikawa S."/>
            <person name="Kazumasa Y."/>
            <person name="Nakamura Y."/>
            <person name="Ichinomiya M."/>
            <person name="Saitoh K."/>
            <person name="Sato N."/>
            <person name="Blanc-Mathieu R."/>
            <person name="Endo H."/>
            <person name="Kuwata A."/>
            <person name="Ogata H."/>
        </authorList>
    </citation>
    <scope>NUCLEOTIDE SEQUENCE</scope>
</reference>
<sequence length="626" mass="65726">MGAIGEMMATLAISFPVTCNMLFYRFPWLTSLYFVGRHGKSELAAAALATTIGNVTGLSVVVGLNSALTTLASQAKGAAEASRRGRGGGDHGGDNEGGPLVLTYLTRGLLVHLGFTIPISLAWMSGSVEQALLFIGQDPTLSRNCSEYLKLLGPGLIGHTVMFTLMPWCQAIGMSSAPAMCAFVVAITHIPLNVLMIQGMDMGYRGAGVATSITQCLGPLLLYIYIFLTARGAAWTVRSMGEEELPRRFGLCSQFRFACSCSGIAQYLRLALPGLVTISEWWASETAIFLSGHLVPDPEVAISAMTLYQSINSSCFMFAVGFSVAASSRVGGFLGGGLPSQAKHSTKVCAFGAMCLSGLMGSILFFTDHETFPSIFTSDPKVRAATAATIPLLSLYVFADGLQVTLSGVIKGCGLQCVGAPIVVLSYWGLALPLGYYLAFEKGGGANCEEGWCGVVALTAGMCAGTWLHFLLVLLLVCCINWKKESDKAMSRVGGGAGGEGGVKNVLFQRIEGEEDGEGGGDEEDGIEMGSPNFGSPNFGSGAGPGGGEGEGGGGGGDDFFFGLTLKTPKSQGYGKLNSMDDEDEVGYDDDDDDIENNGYDADVRANLSFGIDKEDEDEGVCDRLR</sequence>
<dbReference type="GO" id="GO:0016020">
    <property type="term" value="C:membrane"/>
    <property type="evidence" value="ECO:0007669"/>
    <property type="project" value="InterPro"/>
</dbReference>
<dbReference type="AlphaFoldDB" id="A0A9W7E751"/>
<evidence type="ECO:0000256" key="3">
    <source>
        <dbReference type="SAM" id="Phobius"/>
    </source>
</evidence>
<feature type="transmembrane region" description="Helical" evidence="3">
    <location>
        <begin position="387"/>
        <end position="406"/>
    </location>
</feature>
<comment type="similarity">
    <text evidence="1">Belongs to the multi antimicrobial extrusion (MATE) (TC 2.A.66.1) family.</text>
</comment>
<feature type="transmembrane region" description="Helical" evidence="3">
    <location>
        <begin position="12"/>
        <end position="36"/>
    </location>
</feature>
<keyword evidence="3" id="KW-0812">Transmembrane</keyword>
<evidence type="ECO:0000313" key="4">
    <source>
        <dbReference type="EMBL" id="GMH65083.1"/>
    </source>
</evidence>
<feature type="compositionally biased region" description="Acidic residues" evidence="2">
    <location>
        <begin position="514"/>
        <end position="527"/>
    </location>
</feature>
<evidence type="ECO:0008006" key="6">
    <source>
        <dbReference type="Google" id="ProtNLM"/>
    </source>
</evidence>
<dbReference type="EMBL" id="BRXZ01003936">
    <property type="protein sequence ID" value="GMH65083.1"/>
    <property type="molecule type" value="Genomic_DNA"/>
</dbReference>
<feature type="transmembrane region" description="Helical" evidence="3">
    <location>
        <begin position="458"/>
        <end position="482"/>
    </location>
</feature>
<feature type="transmembrane region" description="Helical" evidence="3">
    <location>
        <begin position="43"/>
        <end position="64"/>
    </location>
</feature>
<feature type="region of interest" description="Disordered" evidence="2">
    <location>
        <begin position="514"/>
        <end position="555"/>
    </location>
</feature>